<dbReference type="Pfam" id="PF12937">
    <property type="entry name" value="F-box-like"/>
    <property type="match status" value="1"/>
</dbReference>
<proteinExistence type="predicted"/>
<evidence type="ECO:0000313" key="4">
    <source>
        <dbReference type="Proteomes" id="UP000204584"/>
    </source>
</evidence>
<feature type="compositionally biased region" description="Low complexity" evidence="1">
    <location>
        <begin position="46"/>
        <end position="55"/>
    </location>
</feature>
<dbReference type="Proteomes" id="UP000204584">
    <property type="component" value="Segment"/>
</dbReference>
<feature type="compositionally biased region" description="Basic and acidic residues" evidence="1">
    <location>
        <begin position="1"/>
        <end position="17"/>
    </location>
</feature>
<evidence type="ECO:0000256" key="1">
    <source>
        <dbReference type="SAM" id="MobiDB-lite"/>
    </source>
</evidence>
<feature type="compositionally biased region" description="Pro residues" evidence="1">
    <location>
        <begin position="580"/>
        <end position="593"/>
    </location>
</feature>
<dbReference type="RefSeq" id="YP_008437716.1">
    <property type="nucleotide sequence ID" value="NC_022098.1"/>
</dbReference>
<dbReference type="Gene3D" id="1.20.1280.50">
    <property type="match status" value="1"/>
</dbReference>
<keyword evidence="4" id="KW-1185">Reference proteome</keyword>
<protein>
    <submittedName>
        <fullName evidence="3">F-box domain containing protein</fullName>
    </submittedName>
</protein>
<evidence type="ECO:0000313" key="3">
    <source>
        <dbReference type="EMBL" id="AGO84643.1"/>
    </source>
</evidence>
<dbReference type="GeneID" id="16606430"/>
<evidence type="ECO:0000259" key="2">
    <source>
        <dbReference type="PROSITE" id="PS50181"/>
    </source>
</evidence>
<dbReference type="PROSITE" id="PS50181">
    <property type="entry name" value="FBOX"/>
    <property type="match status" value="1"/>
</dbReference>
<dbReference type="EMBL" id="KC977571">
    <property type="protein sequence ID" value="AGO84643.1"/>
    <property type="molecule type" value="Genomic_DNA"/>
</dbReference>
<dbReference type="InterPro" id="IPR036047">
    <property type="entry name" value="F-box-like_dom_sf"/>
</dbReference>
<name>S4VWB0_9VIRU</name>
<sequence length="704" mass="76571">MSAHPRTEHGADDRDVRLGPPGRRPCKRQRIDVHTTAGGSGDNTKDTTTTGDTPGVNDQERASGPEWSDLPDEVVYLIAEYCAIGTLARLAQTDRRTHALVRDDRLWKNLCRMRAETDPTACPAGPACVRGRGSDRTDDLTSRTRHWLATDARERSTDRAPGGPHAPPPWLWNEFKDADPLGCCVCHVPRGGVDGPCDHRWLYASSLTPPVTYHRGPGSKPRRVGRIVDVPNWRWRWVSLLGSSPSGEGGITRRSCTYYSGEVDAQDRPHGRGTLVVLSEAPSHSNGSNAITPTVVYRMAGHWSHGAANGAMRMRNYARDDDQDIYCNKTVYFDGMCKGGRPRGRGLVVLGKSVYDGKWDPSGYPTGAGFSCSDHGLVRYGLDRGSHRSLMHHVVLRPDGTVACEDAYADPYDDDDCCDHAHDVDSDAFDDNNCDVDNNEILRDADIDALIARAAAACDRDLRARSAPVGEGYSVIRDRAGKVVYTGLLDGDFSPCPGRGTLFLPDGGHVTYIGKIEAAGRRRRLASITYAGGDRVTCLVVPSSPSDAPVVLAFTFSSHALPPFARRTIRTPWRVLSLSSPPPSAPIDTPPKTVPDNSDLDRHRAHGEDGMVGDGVVGRNDEGRDGNDDDIVSIDACPDDTVVTHLTRYPPVPAALDAMRALAGVAFWPAVRGEERDAFFDHMTARYGSRWAAYRAVADAVPPS</sequence>
<gene>
    <name evidence="3" type="ORF">psal_cds_695</name>
</gene>
<feature type="domain" description="F-box" evidence="2">
    <location>
        <begin position="64"/>
        <end position="110"/>
    </location>
</feature>
<feature type="region of interest" description="Disordered" evidence="1">
    <location>
        <begin position="579"/>
        <end position="631"/>
    </location>
</feature>
<accession>S4VWB0</accession>
<dbReference type="InterPro" id="IPR001810">
    <property type="entry name" value="F-box_dom"/>
</dbReference>
<reference evidence="3 4" key="1">
    <citation type="journal article" date="2013" name="Science">
        <title>Pandoraviruses: amoeba viruses with genomes up to 2.5 Mb reaching that of parasitic eukaryotes.</title>
        <authorList>
            <person name="Philippe N."/>
            <person name="Legendre M."/>
            <person name="Doutre G."/>
            <person name="Coute Y."/>
            <person name="Poirot O."/>
            <person name="Lescot M."/>
            <person name="Arslan D."/>
            <person name="Seltzer V."/>
            <person name="Bertaux L."/>
            <person name="Bruley C."/>
            <person name="Garin J."/>
            <person name="Claverie J.M."/>
            <person name="Abergel C."/>
        </authorList>
    </citation>
    <scope>NUCLEOTIDE SEQUENCE [LARGE SCALE GENOMIC DNA]</scope>
</reference>
<organism evidence="3 4">
    <name type="scientific">Pandoravirus salinus</name>
    <dbReference type="NCBI Taxonomy" id="1349410"/>
    <lineage>
        <taxon>Viruses</taxon>
        <taxon>Pandoravirus</taxon>
    </lineage>
</organism>
<dbReference type="SUPFAM" id="SSF81383">
    <property type="entry name" value="F-box domain"/>
    <property type="match status" value="1"/>
</dbReference>
<dbReference type="KEGG" id="vg:16606430"/>
<feature type="compositionally biased region" description="Basic and acidic residues" evidence="1">
    <location>
        <begin position="599"/>
        <end position="609"/>
    </location>
</feature>
<feature type="region of interest" description="Disordered" evidence="1">
    <location>
        <begin position="1"/>
        <end position="67"/>
    </location>
</feature>